<evidence type="ECO:0000256" key="5">
    <source>
        <dbReference type="SAM" id="Phobius"/>
    </source>
</evidence>
<sequence>MEFPKNDPILPILDEKTINDGKTTAIIAYISVIGLIIAIVLNNDKKNAFASFHIRQSLGLNIASLIIGVLNIIPYIGWFAFAVGWVLLFIMWIIGLVNALSGKAKPVPILGPKFEEWFRGVN</sequence>
<name>A0ABV5CBK3_9SPHI</name>
<keyword evidence="2 5" id="KW-0812">Transmembrane</keyword>
<evidence type="ECO:0000256" key="2">
    <source>
        <dbReference type="ARBA" id="ARBA00022692"/>
    </source>
</evidence>
<dbReference type="InterPro" id="IPR019109">
    <property type="entry name" value="MamF_MmsF"/>
</dbReference>
<dbReference type="RefSeq" id="WP_375556480.1">
    <property type="nucleotide sequence ID" value="NZ_JBBVGT010000002.1"/>
</dbReference>
<comment type="caution">
    <text evidence="6">The sequence shown here is derived from an EMBL/GenBank/DDBJ whole genome shotgun (WGS) entry which is preliminary data.</text>
</comment>
<dbReference type="EMBL" id="JBBVGT010000002">
    <property type="protein sequence ID" value="MFB5944921.1"/>
    <property type="molecule type" value="Genomic_DNA"/>
</dbReference>
<keyword evidence="4 5" id="KW-0472">Membrane</keyword>
<feature type="transmembrane region" description="Helical" evidence="5">
    <location>
        <begin position="79"/>
        <end position="100"/>
    </location>
</feature>
<reference evidence="6 7" key="1">
    <citation type="submission" date="2024-04" db="EMBL/GenBank/DDBJ databases">
        <title>Albibacterium profundi sp. nov., isolated from sediment of the Challenger Deep of Mariana Trench.</title>
        <authorList>
            <person name="Wang Y."/>
        </authorList>
    </citation>
    <scope>NUCLEOTIDE SEQUENCE [LARGE SCALE GENOMIC DNA]</scope>
    <source>
        <strain evidence="6 7">RHL897</strain>
    </source>
</reference>
<feature type="transmembrane region" description="Helical" evidence="5">
    <location>
        <begin position="54"/>
        <end position="73"/>
    </location>
</feature>
<evidence type="ECO:0000313" key="7">
    <source>
        <dbReference type="Proteomes" id="UP001580928"/>
    </source>
</evidence>
<proteinExistence type="predicted"/>
<evidence type="ECO:0000313" key="6">
    <source>
        <dbReference type="EMBL" id="MFB5944921.1"/>
    </source>
</evidence>
<gene>
    <name evidence="6" type="ORF">WKR92_03665</name>
</gene>
<protein>
    <submittedName>
        <fullName evidence="6">DUF4870 domain-containing protein</fullName>
    </submittedName>
</protein>
<evidence type="ECO:0000256" key="1">
    <source>
        <dbReference type="ARBA" id="ARBA00004141"/>
    </source>
</evidence>
<keyword evidence="7" id="KW-1185">Reference proteome</keyword>
<feature type="transmembrane region" description="Helical" evidence="5">
    <location>
        <begin position="23"/>
        <end position="42"/>
    </location>
</feature>
<evidence type="ECO:0000256" key="3">
    <source>
        <dbReference type="ARBA" id="ARBA00022989"/>
    </source>
</evidence>
<dbReference type="Proteomes" id="UP001580928">
    <property type="component" value="Unassembled WGS sequence"/>
</dbReference>
<accession>A0ABV5CBK3</accession>
<dbReference type="Pfam" id="PF09685">
    <property type="entry name" value="MamF_MmsF"/>
    <property type="match status" value="1"/>
</dbReference>
<comment type="subcellular location">
    <subcellularLocation>
        <location evidence="1">Membrane</location>
        <topology evidence="1">Multi-pass membrane protein</topology>
    </subcellularLocation>
</comment>
<organism evidence="6 7">
    <name type="scientific">Albibacterium profundi</name>
    <dbReference type="NCBI Taxonomy" id="3134906"/>
    <lineage>
        <taxon>Bacteria</taxon>
        <taxon>Pseudomonadati</taxon>
        <taxon>Bacteroidota</taxon>
        <taxon>Sphingobacteriia</taxon>
        <taxon>Sphingobacteriales</taxon>
        <taxon>Sphingobacteriaceae</taxon>
        <taxon>Albibacterium</taxon>
    </lineage>
</organism>
<evidence type="ECO:0000256" key="4">
    <source>
        <dbReference type="ARBA" id="ARBA00023136"/>
    </source>
</evidence>
<keyword evidence="3 5" id="KW-1133">Transmembrane helix</keyword>